<evidence type="ECO:0000313" key="4">
    <source>
        <dbReference type="Proteomes" id="UP001442364"/>
    </source>
</evidence>
<protein>
    <submittedName>
        <fullName evidence="3">Firmicu-CTERM sorting domain-containing protein</fullName>
    </submittedName>
</protein>
<feature type="chain" id="PRO_5047222093" evidence="2">
    <location>
        <begin position="38"/>
        <end position="609"/>
    </location>
</feature>
<name>A0ABV1C0J5_9FIRM</name>
<evidence type="ECO:0000313" key="3">
    <source>
        <dbReference type="EMBL" id="MEQ2380644.1"/>
    </source>
</evidence>
<gene>
    <name evidence="3" type="ORF">WMO14_12340</name>
</gene>
<organism evidence="3 4">
    <name type="scientific">[Lactobacillus] rogosae</name>
    <dbReference type="NCBI Taxonomy" id="706562"/>
    <lineage>
        <taxon>Bacteria</taxon>
        <taxon>Bacillati</taxon>
        <taxon>Bacillota</taxon>
        <taxon>Clostridia</taxon>
        <taxon>Lachnospirales</taxon>
        <taxon>Lachnospiraceae</taxon>
        <taxon>Lachnospira</taxon>
    </lineage>
</organism>
<dbReference type="EMBL" id="JBBMER010000011">
    <property type="protein sequence ID" value="MEQ2380644.1"/>
    <property type="molecule type" value="Genomic_DNA"/>
</dbReference>
<keyword evidence="1" id="KW-0472">Membrane</keyword>
<keyword evidence="4" id="KW-1185">Reference proteome</keyword>
<proteinExistence type="predicted"/>
<evidence type="ECO:0000256" key="2">
    <source>
        <dbReference type="SAM" id="SignalP"/>
    </source>
</evidence>
<keyword evidence="2" id="KW-0732">Signal</keyword>
<sequence length="609" mass="66426">MRIFKTGEYSNKRRHSCKKMVLSAGMALMLAATPVTAMAGQVYGSNTGVTSANSVMNNIAAGLSMSNKIDVSTLKNNKKVGGDDITLDNDLTDWKNVTERKALSDKVSSWKAVISADYSTLYISYEGTAQSEWDYGYTGQQNLVDITYATGLSDSTNHIQFVAWNGGAQVKNGWYGDIEGAKMVTVNEAHQNTAGPYTVEASIPMNFFTEGNFKITFAGVTVDLADIEVLDGSAIKEDTTEAVYEGITIDGSFKDWDAVARYNAACPNEAHKDCLSKAAMVFDGDYVYIYLKDGATGSAYGAGTHSNGRYSIKTDLGRELVFQLTQDGQVNGIDGVLCQHVGRQWEIAVPKDKLPIYNKTISFGLYLSEPFVKDVANLKDDGSNDSSDGNYDIAYDGLYGDWNKYPHTTIQYATPGTHEHVADASAAIYCDGTQLFGHVETPMQAHLTEAGGELTQAITIKFNDNWSQVFYPRMETVDSDGNINWNSQKGGLSEGTYEFYIFSTDAWHTSANINSTNEADTCYGKMMVTIGSDKDECEFIIDLKKVADKLGCDVSDFKQIDAQFGRLGQQWVTTAGASTGAWLGLCICVLITVGVLVYQKKKGSNQVTE</sequence>
<evidence type="ECO:0000256" key="1">
    <source>
        <dbReference type="SAM" id="Phobius"/>
    </source>
</evidence>
<comment type="caution">
    <text evidence="3">The sequence shown here is derived from an EMBL/GenBank/DDBJ whole genome shotgun (WGS) entry which is preliminary data.</text>
</comment>
<dbReference type="RefSeq" id="WP_349153916.1">
    <property type="nucleotide sequence ID" value="NZ_DAWDAH010000004.1"/>
</dbReference>
<accession>A0ABV1C0J5</accession>
<dbReference type="Proteomes" id="UP001442364">
    <property type="component" value="Unassembled WGS sequence"/>
</dbReference>
<reference evidence="3 4" key="1">
    <citation type="submission" date="2024-03" db="EMBL/GenBank/DDBJ databases">
        <title>Human intestinal bacterial collection.</title>
        <authorList>
            <person name="Pauvert C."/>
            <person name="Hitch T.C.A."/>
            <person name="Clavel T."/>
        </authorList>
    </citation>
    <scope>NUCLEOTIDE SEQUENCE [LARGE SCALE GENOMIC DNA]</scope>
    <source>
        <strain evidence="3 4">CLA-AA-H255</strain>
    </source>
</reference>
<dbReference type="NCBIfam" id="TIGR04145">
    <property type="entry name" value="Firmicu_CTERM"/>
    <property type="match status" value="1"/>
</dbReference>
<dbReference type="InterPro" id="IPR026409">
    <property type="entry name" value="Firmicu_CTERM"/>
</dbReference>
<feature type="transmembrane region" description="Helical" evidence="1">
    <location>
        <begin position="580"/>
        <end position="598"/>
    </location>
</feature>
<feature type="signal peptide" evidence="2">
    <location>
        <begin position="1"/>
        <end position="37"/>
    </location>
</feature>
<keyword evidence="1" id="KW-1133">Transmembrane helix</keyword>
<keyword evidence="1" id="KW-0812">Transmembrane</keyword>